<evidence type="ECO:0000313" key="2">
    <source>
        <dbReference type="Proteomes" id="UP000027265"/>
    </source>
</evidence>
<dbReference type="AlphaFoldDB" id="A0A067P412"/>
<keyword evidence="2" id="KW-1185">Reference proteome</keyword>
<gene>
    <name evidence="1" type="ORF">JAAARDRAFT_200660</name>
</gene>
<dbReference type="OrthoDB" id="2752819at2759"/>
<dbReference type="Proteomes" id="UP000027265">
    <property type="component" value="Unassembled WGS sequence"/>
</dbReference>
<evidence type="ECO:0008006" key="3">
    <source>
        <dbReference type="Google" id="ProtNLM"/>
    </source>
</evidence>
<evidence type="ECO:0000313" key="1">
    <source>
        <dbReference type="EMBL" id="KDQ49653.1"/>
    </source>
</evidence>
<sequence length="475" mass="53084">MHHPGPLLSLLPQGVLVWDGGWVSGKRLEALLLARHPHNEDWPRFDLYARRVRSLSIHASEAQTLRLLSQHKSTPLFPSLQKLRIWALSITGPFNTLEPFITPSLFDISIEFISKPIQADDCDQLTAFFVALPLRCPRLITLSLYLPPPTSVSFLSRYEDLQNLRIAGQSVNTLELRAISQLPRLRVLTGLKTSSADLVTTPLQLGFPSLARLDFEGEAIRNVSGILGIISSTSFRHLSIVEGGATTWRDYFACLDSISRKGENLIELVLYSTLDPGEPKAIKDTITHVVSRLNLPNLQDLALSHDLGIRPQSSTTKDAKRMALAWPKLTSLDLFECFIGFSIESLAHFASHHPVIESITATIYVDNLSDPFIDSLPILSHNLMTLRIEQGVADDDCFVVARAIGRLFPNLDAATCYLEADSPKLMDTLCMLQKVREDHERRLSLLSVTRLPLECAIGDDRRFPFPVLNFVPLCR</sequence>
<organism evidence="1 2">
    <name type="scientific">Jaapia argillacea MUCL 33604</name>
    <dbReference type="NCBI Taxonomy" id="933084"/>
    <lineage>
        <taxon>Eukaryota</taxon>
        <taxon>Fungi</taxon>
        <taxon>Dikarya</taxon>
        <taxon>Basidiomycota</taxon>
        <taxon>Agaricomycotina</taxon>
        <taxon>Agaricomycetes</taxon>
        <taxon>Agaricomycetidae</taxon>
        <taxon>Jaapiales</taxon>
        <taxon>Jaapiaceae</taxon>
        <taxon>Jaapia</taxon>
    </lineage>
</organism>
<dbReference type="InParanoid" id="A0A067P412"/>
<name>A0A067P412_9AGAM</name>
<accession>A0A067P412</accession>
<proteinExistence type="predicted"/>
<dbReference type="Gene3D" id="3.80.10.10">
    <property type="entry name" value="Ribonuclease Inhibitor"/>
    <property type="match status" value="1"/>
</dbReference>
<dbReference type="EMBL" id="KL197777">
    <property type="protein sequence ID" value="KDQ49653.1"/>
    <property type="molecule type" value="Genomic_DNA"/>
</dbReference>
<reference evidence="2" key="1">
    <citation type="journal article" date="2014" name="Proc. Natl. Acad. Sci. U.S.A.">
        <title>Extensive sampling of basidiomycete genomes demonstrates inadequacy of the white-rot/brown-rot paradigm for wood decay fungi.</title>
        <authorList>
            <person name="Riley R."/>
            <person name="Salamov A.A."/>
            <person name="Brown D.W."/>
            <person name="Nagy L.G."/>
            <person name="Floudas D."/>
            <person name="Held B.W."/>
            <person name="Levasseur A."/>
            <person name="Lombard V."/>
            <person name="Morin E."/>
            <person name="Otillar R."/>
            <person name="Lindquist E.A."/>
            <person name="Sun H."/>
            <person name="LaButti K.M."/>
            <person name="Schmutz J."/>
            <person name="Jabbour D."/>
            <person name="Luo H."/>
            <person name="Baker S.E."/>
            <person name="Pisabarro A.G."/>
            <person name="Walton J.D."/>
            <person name="Blanchette R.A."/>
            <person name="Henrissat B."/>
            <person name="Martin F."/>
            <person name="Cullen D."/>
            <person name="Hibbett D.S."/>
            <person name="Grigoriev I.V."/>
        </authorList>
    </citation>
    <scope>NUCLEOTIDE SEQUENCE [LARGE SCALE GENOMIC DNA]</scope>
    <source>
        <strain evidence="2">MUCL 33604</strain>
    </source>
</reference>
<dbReference type="InterPro" id="IPR032675">
    <property type="entry name" value="LRR_dom_sf"/>
</dbReference>
<dbReference type="SUPFAM" id="SSF52047">
    <property type="entry name" value="RNI-like"/>
    <property type="match status" value="1"/>
</dbReference>
<dbReference type="HOGENOM" id="CLU_021164_3_0_1"/>
<protein>
    <recommendedName>
        <fullName evidence="3">F-box domain-containing protein</fullName>
    </recommendedName>
</protein>